<name>A0A976N2B0_9VIRU</name>
<reference evidence="1" key="1">
    <citation type="submission" date="2022-02" db="EMBL/GenBank/DDBJ databases">
        <title>Towards deciphering the DNA virus diversity associated with rodent species in the families Cricetidae and Heteromyidae.</title>
        <authorList>
            <person name="Lund M."/>
            <person name="Larsen B.B."/>
            <person name="Gryseels S."/>
            <person name="Kraberger S."/>
            <person name="Rowsey D.M."/>
            <person name="Steger L."/>
            <person name="Yule K.M."/>
            <person name="Upham N.S."/>
            <person name="Worobey M."/>
            <person name="Van Doorslaer K."/>
            <person name="Varsani A."/>
        </authorList>
    </citation>
    <scope>NUCLEOTIDE SEQUENCE</scope>
    <source>
        <strain evidence="1">UA06Rod_21</strain>
    </source>
</reference>
<sequence length="66" mass="7632">MSVKSELTKVYNKVVEFSTCVPILRDIIAVVYGIYLGLREVAENPTYDKKQFLIDNKGYEKDELDE</sequence>
<dbReference type="EMBL" id="OM869586">
    <property type="protein sequence ID" value="UPW41375.1"/>
    <property type="molecule type" value="Genomic_DNA"/>
</dbReference>
<accession>A0A976N2B0</accession>
<organism evidence="1">
    <name type="scientific">Dipodfec virus UA06Rod_21</name>
    <dbReference type="NCBI Taxonomy" id="2929321"/>
    <lineage>
        <taxon>Viruses</taxon>
        <taxon>Monodnaviria</taxon>
        <taxon>Sangervirae</taxon>
        <taxon>Phixviricota</taxon>
        <taxon>Malgrandaviricetes</taxon>
        <taxon>Petitvirales</taxon>
        <taxon>Microviridae</taxon>
    </lineage>
</organism>
<protein>
    <submittedName>
        <fullName evidence="1">Uncharacterized protein</fullName>
    </submittedName>
</protein>
<evidence type="ECO:0000313" key="1">
    <source>
        <dbReference type="EMBL" id="UPW41375.1"/>
    </source>
</evidence>
<proteinExistence type="predicted"/>